<proteinExistence type="predicted"/>
<keyword evidence="10" id="KW-1185">Reference proteome</keyword>
<dbReference type="Pfam" id="PF03772">
    <property type="entry name" value="Competence"/>
    <property type="match status" value="1"/>
</dbReference>
<evidence type="ECO:0000259" key="7">
    <source>
        <dbReference type="Pfam" id="PF03772"/>
    </source>
</evidence>
<keyword evidence="3 6" id="KW-0812">Transmembrane</keyword>
<sequence>MERNSFYLLAGAFLAGLLFSPWPWGWLGLGVVGLIGATAALRHFALPPWRVWVLATVLAVGASPYLYLRTPHPAANDISNTAPRRGIVLVGRVVGASRQNPAAQRFLLELDAPEHGRVAVRAPVQPVIGEGARVRVTGDLRRPAQPTNPHSFDERAFLAQQGAFSVLAATALTPIAPAAFNPFDWVRGRILHTHQHYLGAEAGALFSSLIVGSSAVDLPRELQDRYRNVGMAHLLAASGTQVSLILGSALALLRRRPPPAQIIVGGSLLVLFVGLAGASPSILRAAAMGGVALVALALDEKAEAFSALLLAACLLLLVNPLWIWDLGFAFSFLATLGLIVTAPRLTPALEALPAPLAAATATSLAAGLWTLPLQLLVFGQWSAFSLPLNVLAVPIVEALTLGGMAASLLALIHPALALPLDLPLGWLVALLDWAVRLVGSWPISLLTPGLLLPVQMIALYALLIAAHTRYANGFLPLAAIAVLIAPGWLPQPEVNLAVLAAGRSQVAVIEAGRRTLVFGGGTDAAVQRVLLPYLEQRGRLGLDGAIVTAALPWQSGGLGALLAATDIPVLYDGTAPPWSITWRQMLAQVPATVRSPLRAGQVLPLTDRVRLRVIAAEPAVLVLESSSTRLLLLGALHPKAQQWLLQRYRPQLAGVGWIWMGDGRIDSSLFTLGGLQGVLVSGRTLPSCSRTVPCWGTAEAGALLWQSWPAGAILRSQSQGQVFPPKVDGTIGAVGGLEH</sequence>
<evidence type="ECO:0000256" key="6">
    <source>
        <dbReference type="SAM" id="Phobius"/>
    </source>
</evidence>
<reference evidence="9 10" key="1">
    <citation type="journal article" date="2013" name="PLoS ONE">
        <title>Cultivation and Complete Genome Sequencing of Gloeobacter kilaueensis sp. nov., from a Lava Cave in Kilauea Caldera, Hawai'i.</title>
        <authorList>
            <person name="Saw J.H."/>
            <person name="Schatz M."/>
            <person name="Brown M.V."/>
            <person name="Kunkel D.D."/>
            <person name="Foster J.S."/>
            <person name="Shick H."/>
            <person name="Christensen S."/>
            <person name="Hou S."/>
            <person name="Wan X."/>
            <person name="Donachie S.P."/>
        </authorList>
    </citation>
    <scope>NUCLEOTIDE SEQUENCE [LARGE SCALE GENOMIC DNA]</scope>
    <source>
        <strain evidence="10">JS</strain>
    </source>
</reference>
<dbReference type="NCBIfam" id="TIGR00360">
    <property type="entry name" value="ComEC_N-term"/>
    <property type="match status" value="1"/>
</dbReference>
<feature type="transmembrane region" description="Helical" evidence="6">
    <location>
        <begin position="449"/>
        <end position="466"/>
    </location>
</feature>
<dbReference type="GO" id="GO:0005886">
    <property type="term" value="C:plasma membrane"/>
    <property type="evidence" value="ECO:0007669"/>
    <property type="project" value="UniProtKB-SubCell"/>
</dbReference>
<keyword evidence="4 6" id="KW-1133">Transmembrane helix</keyword>
<feature type="transmembrane region" description="Helical" evidence="6">
    <location>
        <begin position="352"/>
        <end position="371"/>
    </location>
</feature>
<comment type="subcellular location">
    <subcellularLocation>
        <location evidence="1">Cell membrane</location>
        <topology evidence="1">Multi-pass membrane protein</topology>
    </subcellularLocation>
</comment>
<protein>
    <submittedName>
        <fullName evidence="9">DNA internalization-related competence protein ComEC/Rec2</fullName>
    </submittedName>
</protein>
<evidence type="ECO:0000256" key="5">
    <source>
        <dbReference type="ARBA" id="ARBA00023136"/>
    </source>
</evidence>
<evidence type="ECO:0000256" key="2">
    <source>
        <dbReference type="ARBA" id="ARBA00022475"/>
    </source>
</evidence>
<feature type="transmembrane region" description="Helical" evidence="6">
    <location>
        <begin position="473"/>
        <end position="489"/>
    </location>
</feature>
<name>U5QM80_GLOK1</name>
<evidence type="ECO:0000259" key="8">
    <source>
        <dbReference type="Pfam" id="PF13567"/>
    </source>
</evidence>
<feature type="domain" description="DUF4131" evidence="8">
    <location>
        <begin position="22"/>
        <end position="168"/>
    </location>
</feature>
<feature type="transmembrane region" description="Helical" evidence="6">
    <location>
        <begin position="49"/>
        <end position="68"/>
    </location>
</feature>
<dbReference type="Proteomes" id="UP000017396">
    <property type="component" value="Chromosome"/>
</dbReference>
<dbReference type="InterPro" id="IPR025405">
    <property type="entry name" value="DUF4131"/>
</dbReference>
<dbReference type="InterPro" id="IPR052159">
    <property type="entry name" value="Competence_DNA_uptake"/>
</dbReference>
<dbReference type="STRING" id="1183438.GKIL_3775"/>
<dbReference type="eggNOG" id="COG0658">
    <property type="taxonomic scope" value="Bacteria"/>
</dbReference>
<evidence type="ECO:0000256" key="4">
    <source>
        <dbReference type="ARBA" id="ARBA00022989"/>
    </source>
</evidence>
<feature type="transmembrane region" description="Helical" evidence="6">
    <location>
        <begin position="391"/>
        <end position="412"/>
    </location>
</feature>
<evidence type="ECO:0000313" key="9">
    <source>
        <dbReference type="EMBL" id="AGY60021.1"/>
    </source>
</evidence>
<keyword evidence="5 6" id="KW-0472">Membrane</keyword>
<feature type="transmembrane region" description="Helical" evidence="6">
    <location>
        <begin position="7"/>
        <end position="29"/>
    </location>
</feature>
<evidence type="ECO:0000256" key="1">
    <source>
        <dbReference type="ARBA" id="ARBA00004651"/>
    </source>
</evidence>
<keyword evidence="2" id="KW-1003">Cell membrane</keyword>
<feature type="transmembrane region" description="Helical" evidence="6">
    <location>
        <begin position="260"/>
        <end position="276"/>
    </location>
</feature>
<dbReference type="InterPro" id="IPR004477">
    <property type="entry name" value="ComEC_N"/>
</dbReference>
<evidence type="ECO:0000313" key="10">
    <source>
        <dbReference type="Proteomes" id="UP000017396"/>
    </source>
</evidence>
<evidence type="ECO:0000256" key="3">
    <source>
        <dbReference type="ARBA" id="ARBA00022692"/>
    </source>
</evidence>
<feature type="transmembrane region" description="Helical" evidence="6">
    <location>
        <begin position="197"/>
        <end position="216"/>
    </location>
</feature>
<feature type="transmembrane region" description="Helical" evidence="6">
    <location>
        <begin position="305"/>
        <end position="322"/>
    </location>
</feature>
<feature type="transmembrane region" description="Helical" evidence="6">
    <location>
        <begin position="231"/>
        <end position="253"/>
    </location>
</feature>
<dbReference type="KEGG" id="glj:GKIL_3775"/>
<dbReference type="EMBL" id="CP003587">
    <property type="protein sequence ID" value="AGY60021.1"/>
    <property type="molecule type" value="Genomic_DNA"/>
</dbReference>
<dbReference type="PANTHER" id="PTHR30619:SF1">
    <property type="entry name" value="RECOMBINATION PROTEIN 2"/>
    <property type="match status" value="1"/>
</dbReference>
<accession>U5QM80</accession>
<feature type="transmembrane region" description="Helical" evidence="6">
    <location>
        <begin position="328"/>
        <end position="345"/>
    </location>
</feature>
<dbReference type="HOGENOM" id="CLU_010363_8_0_3"/>
<dbReference type="PANTHER" id="PTHR30619">
    <property type="entry name" value="DNA INTERNALIZATION/COMPETENCE PROTEIN COMEC/REC2"/>
    <property type="match status" value="1"/>
</dbReference>
<dbReference type="Pfam" id="PF13567">
    <property type="entry name" value="DUF4131"/>
    <property type="match status" value="1"/>
</dbReference>
<dbReference type="AlphaFoldDB" id="U5QM80"/>
<organism evidence="9 10">
    <name type="scientific">Gloeobacter kilaueensis (strain ATCC BAA-2537 / CCAP 1431/1 / ULC 316 / JS1)</name>
    <dbReference type="NCBI Taxonomy" id="1183438"/>
    <lineage>
        <taxon>Bacteria</taxon>
        <taxon>Bacillati</taxon>
        <taxon>Cyanobacteriota</taxon>
        <taxon>Cyanophyceae</taxon>
        <taxon>Gloeobacterales</taxon>
        <taxon>Gloeobacteraceae</taxon>
        <taxon>Gloeobacter</taxon>
    </lineage>
</organism>
<gene>
    <name evidence="9" type="primary">comEC</name>
    <name evidence="9" type="ORF">GKIL_3775</name>
</gene>
<feature type="domain" description="ComEC/Rec2-related protein" evidence="7">
    <location>
        <begin position="215"/>
        <end position="466"/>
    </location>
</feature>